<protein>
    <submittedName>
        <fullName evidence="1">Protein NCA1-like</fullName>
    </submittedName>
</protein>
<organism evidence="1 2">
    <name type="scientific">Senna tora</name>
    <dbReference type="NCBI Taxonomy" id="362788"/>
    <lineage>
        <taxon>Eukaryota</taxon>
        <taxon>Viridiplantae</taxon>
        <taxon>Streptophyta</taxon>
        <taxon>Embryophyta</taxon>
        <taxon>Tracheophyta</taxon>
        <taxon>Spermatophyta</taxon>
        <taxon>Magnoliopsida</taxon>
        <taxon>eudicotyledons</taxon>
        <taxon>Gunneridae</taxon>
        <taxon>Pentapetalae</taxon>
        <taxon>rosids</taxon>
        <taxon>fabids</taxon>
        <taxon>Fabales</taxon>
        <taxon>Fabaceae</taxon>
        <taxon>Caesalpinioideae</taxon>
        <taxon>Cassia clade</taxon>
        <taxon>Senna</taxon>
    </lineage>
</organism>
<dbReference type="Proteomes" id="UP000634136">
    <property type="component" value="Unassembled WGS sequence"/>
</dbReference>
<dbReference type="AlphaFoldDB" id="A0A834T1L4"/>
<dbReference type="InterPro" id="IPR017853">
    <property type="entry name" value="GH"/>
</dbReference>
<keyword evidence="2" id="KW-1185">Reference proteome</keyword>
<dbReference type="EMBL" id="JAAIUW010000010">
    <property type="protein sequence ID" value="KAF7812132.1"/>
    <property type="molecule type" value="Genomic_DNA"/>
</dbReference>
<dbReference type="SUPFAM" id="SSF51445">
    <property type="entry name" value="(Trans)glycosidases"/>
    <property type="match status" value="1"/>
</dbReference>
<name>A0A834T1L4_9FABA</name>
<evidence type="ECO:0000313" key="2">
    <source>
        <dbReference type="Proteomes" id="UP000634136"/>
    </source>
</evidence>
<comment type="caution">
    <text evidence="1">The sequence shown here is derived from an EMBL/GenBank/DDBJ whole genome shotgun (WGS) entry which is preliminary data.</text>
</comment>
<dbReference type="Gene3D" id="3.20.20.80">
    <property type="entry name" value="Glycosidases"/>
    <property type="match status" value="1"/>
</dbReference>
<dbReference type="OrthoDB" id="1730078at2759"/>
<evidence type="ECO:0000313" key="1">
    <source>
        <dbReference type="EMBL" id="KAF7812132.1"/>
    </source>
</evidence>
<reference evidence="1" key="1">
    <citation type="submission" date="2020-09" db="EMBL/GenBank/DDBJ databases">
        <title>Genome-Enabled Discovery of Anthraquinone Biosynthesis in Senna tora.</title>
        <authorList>
            <person name="Kang S.-H."/>
            <person name="Pandey R.P."/>
            <person name="Lee C.-M."/>
            <person name="Sim J.-S."/>
            <person name="Jeong J.-T."/>
            <person name="Choi B.-S."/>
            <person name="Jung M."/>
            <person name="Ginzburg D."/>
            <person name="Zhao K."/>
            <person name="Won S.Y."/>
            <person name="Oh T.-J."/>
            <person name="Yu Y."/>
            <person name="Kim N.-H."/>
            <person name="Lee O.R."/>
            <person name="Lee T.-H."/>
            <person name="Bashyal P."/>
            <person name="Kim T.-S."/>
            <person name="Lee W.-H."/>
            <person name="Kawkins C."/>
            <person name="Kim C.-K."/>
            <person name="Kim J.S."/>
            <person name="Ahn B.O."/>
            <person name="Rhee S.Y."/>
            <person name="Sohng J.K."/>
        </authorList>
    </citation>
    <scope>NUCLEOTIDE SEQUENCE</scope>
    <source>
        <tissue evidence="1">Leaf</tissue>
    </source>
</reference>
<proteinExistence type="predicted"/>
<gene>
    <name evidence="1" type="ORF">G2W53_033108</name>
</gene>
<accession>A0A834T1L4</accession>
<sequence>MEEEQSIVADCAIVSTWGQFREHWNSFIVEDDFKFIATSGLNVVRIAVVLDVAVSFEKVIDVDWNLGNENSAIDGFQEAIDMLETLTLKSKANGLKQRLVLAVRK</sequence>